<dbReference type="PANTHER" id="PTHR10491">
    <property type="entry name" value="DTDP-4-DEHYDRORHAMNOSE REDUCTASE"/>
    <property type="match status" value="1"/>
</dbReference>
<dbReference type="NCBIfam" id="TIGR01214">
    <property type="entry name" value="rmlD"/>
    <property type="match status" value="1"/>
</dbReference>
<dbReference type="Proteomes" id="UP000574931">
    <property type="component" value="Unassembled WGS sequence"/>
</dbReference>
<evidence type="ECO:0000256" key="2">
    <source>
        <dbReference type="ARBA" id="ARBA00010944"/>
    </source>
</evidence>
<protein>
    <recommendedName>
        <fullName evidence="4 6">dTDP-4-dehydrorhamnose reductase</fullName>
        <ecNumber evidence="3 6">1.1.1.133</ecNumber>
    </recommendedName>
</protein>
<comment type="pathway">
    <text evidence="1 6">Carbohydrate biosynthesis; dTDP-L-rhamnose biosynthesis.</text>
</comment>
<keyword evidence="6 8" id="KW-0560">Oxidoreductase</keyword>
<dbReference type="UniPathway" id="UPA00124"/>
<dbReference type="EMBL" id="JABFCY010000014">
    <property type="protein sequence ID" value="NNU62613.1"/>
    <property type="molecule type" value="Genomic_DNA"/>
</dbReference>
<evidence type="ECO:0000256" key="4">
    <source>
        <dbReference type="ARBA" id="ARBA00017099"/>
    </source>
</evidence>
<dbReference type="InterPro" id="IPR036291">
    <property type="entry name" value="NAD(P)-bd_dom_sf"/>
</dbReference>
<sequence>MKIVVTGREGQVVQSLLEKAAERPDLEVIALGRPELDLADPETIRKAIADAKPDVVVSAAAYTAVDQAEDEPELALAVNAAGAAAVAEAAKACGAPVIHLSTDYVFAGNSDRPYVETDPTGPRSVYGSSKLEGERLVTAAHPQHIILRTAWVYSPFGKNFVKTMLRLAETRDGLSVVSDQWGNPTSALDIAEAIIRVADHIAAKPDFTGYGVYHLAGTGDINWSGFARVIFAESAKHGGPTAEVTDIATADYPTKAARPANSRLSTEKFTTTFGWPMPHWQASLAEVVKRPS</sequence>
<dbReference type="Pfam" id="PF04321">
    <property type="entry name" value="RmlD_sub_bind"/>
    <property type="match status" value="1"/>
</dbReference>
<reference evidence="8 9" key="1">
    <citation type="submission" date="2020-05" db="EMBL/GenBank/DDBJ databases">
        <title>Draft Genome Sequence of Ochrobactrum soli Isolated from Stable Fly Gut.</title>
        <authorList>
            <person name="Pileggi M.T."/>
            <person name="Vazhakkala L.J."/>
            <person name="Wong C.N."/>
        </authorList>
    </citation>
    <scope>NUCLEOTIDE SEQUENCE [LARGE SCALE GENOMIC DNA]</scope>
    <source>
        <strain evidence="8 9">MTP-C0764</strain>
    </source>
</reference>
<keyword evidence="9" id="KW-1185">Reference proteome</keyword>
<dbReference type="InterPro" id="IPR029903">
    <property type="entry name" value="RmlD-like-bd"/>
</dbReference>
<evidence type="ECO:0000256" key="1">
    <source>
        <dbReference type="ARBA" id="ARBA00004781"/>
    </source>
</evidence>
<dbReference type="RefSeq" id="WP_171318987.1">
    <property type="nucleotide sequence ID" value="NZ_JABFCY010000014.1"/>
</dbReference>
<comment type="catalytic activity">
    <reaction evidence="5 6">
        <text>dTDP-beta-L-rhamnose + NADP(+) = dTDP-4-dehydro-beta-L-rhamnose + NADPH + H(+)</text>
        <dbReference type="Rhea" id="RHEA:21796"/>
        <dbReference type="ChEBI" id="CHEBI:15378"/>
        <dbReference type="ChEBI" id="CHEBI:57510"/>
        <dbReference type="ChEBI" id="CHEBI:57783"/>
        <dbReference type="ChEBI" id="CHEBI:58349"/>
        <dbReference type="ChEBI" id="CHEBI:62830"/>
        <dbReference type="EC" id="1.1.1.133"/>
    </reaction>
</comment>
<dbReference type="GO" id="GO:0008831">
    <property type="term" value="F:dTDP-4-dehydrorhamnose reductase activity"/>
    <property type="evidence" value="ECO:0007669"/>
    <property type="project" value="UniProtKB-EC"/>
</dbReference>
<dbReference type="CDD" id="cd05254">
    <property type="entry name" value="dTDP_HR_like_SDR_e"/>
    <property type="match status" value="1"/>
</dbReference>
<evidence type="ECO:0000259" key="7">
    <source>
        <dbReference type="Pfam" id="PF04321"/>
    </source>
</evidence>
<evidence type="ECO:0000313" key="8">
    <source>
        <dbReference type="EMBL" id="NNU62613.1"/>
    </source>
</evidence>
<dbReference type="Gene3D" id="3.40.50.720">
    <property type="entry name" value="NAD(P)-binding Rossmann-like Domain"/>
    <property type="match status" value="1"/>
</dbReference>
<comment type="similarity">
    <text evidence="2 6">Belongs to the dTDP-4-dehydrorhamnose reductase family.</text>
</comment>
<name>A0A849KQS4_9HYPH</name>
<organism evidence="8 9">
    <name type="scientific">Ochrobactrum soli</name>
    <dbReference type="NCBI Taxonomy" id="2448455"/>
    <lineage>
        <taxon>Bacteria</taxon>
        <taxon>Pseudomonadati</taxon>
        <taxon>Pseudomonadota</taxon>
        <taxon>Alphaproteobacteria</taxon>
        <taxon>Hyphomicrobiales</taxon>
        <taxon>Brucellaceae</taxon>
        <taxon>Brucella/Ochrobactrum group</taxon>
        <taxon>Ochrobactrum</taxon>
    </lineage>
</organism>
<evidence type="ECO:0000256" key="6">
    <source>
        <dbReference type="RuleBase" id="RU364082"/>
    </source>
</evidence>
<dbReference type="InterPro" id="IPR005913">
    <property type="entry name" value="dTDP_dehydrorham_reduct"/>
</dbReference>
<dbReference type="SUPFAM" id="SSF51735">
    <property type="entry name" value="NAD(P)-binding Rossmann-fold domains"/>
    <property type="match status" value="1"/>
</dbReference>
<feature type="domain" description="RmlD-like substrate binding" evidence="7">
    <location>
        <begin position="1"/>
        <end position="290"/>
    </location>
</feature>
<dbReference type="AlphaFoldDB" id="A0A849KQS4"/>
<proteinExistence type="inferred from homology"/>
<dbReference type="Gene3D" id="3.90.25.10">
    <property type="entry name" value="UDP-galactose 4-epimerase, domain 1"/>
    <property type="match status" value="1"/>
</dbReference>
<keyword evidence="6" id="KW-0521">NADP</keyword>
<comment type="cofactor">
    <cofactor evidence="6">
        <name>Mg(2+)</name>
        <dbReference type="ChEBI" id="CHEBI:18420"/>
    </cofactor>
    <text evidence="6">Binds 1 Mg(2+) ion per monomer.</text>
</comment>
<comment type="caution">
    <text evidence="8">The sequence shown here is derived from an EMBL/GenBank/DDBJ whole genome shotgun (WGS) entry which is preliminary data.</text>
</comment>
<evidence type="ECO:0000256" key="3">
    <source>
        <dbReference type="ARBA" id="ARBA00012929"/>
    </source>
</evidence>
<dbReference type="PANTHER" id="PTHR10491:SF4">
    <property type="entry name" value="METHIONINE ADENOSYLTRANSFERASE 2 SUBUNIT BETA"/>
    <property type="match status" value="1"/>
</dbReference>
<accession>A0A849KQS4</accession>
<dbReference type="EC" id="1.1.1.133" evidence="3 6"/>
<evidence type="ECO:0000313" key="9">
    <source>
        <dbReference type="Proteomes" id="UP000574931"/>
    </source>
</evidence>
<comment type="function">
    <text evidence="6">Catalyzes the reduction of dTDP-6-deoxy-L-lyxo-4-hexulose to yield dTDP-L-rhamnose.</text>
</comment>
<dbReference type="GO" id="GO:0019305">
    <property type="term" value="P:dTDP-rhamnose biosynthetic process"/>
    <property type="evidence" value="ECO:0007669"/>
    <property type="project" value="UniProtKB-UniPathway"/>
</dbReference>
<gene>
    <name evidence="8" type="primary">rfbD</name>
    <name evidence="8" type="ORF">HKX02_20475</name>
</gene>
<evidence type="ECO:0000256" key="5">
    <source>
        <dbReference type="ARBA" id="ARBA00048200"/>
    </source>
</evidence>